<evidence type="ECO:0000259" key="10">
    <source>
        <dbReference type="PROSITE" id="PS50110"/>
    </source>
</evidence>
<dbReference type="SMART" id="SM00387">
    <property type="entry name" value="HATPase_c"/>
    <property type="match status" value="1"/>
</dbReference>
<gene>
    <name evidence="11" type="ORF">BC670_0193</name>
</gene>
<sequence>MKKEITFKSEIDNIFKHFIAYFPTSVVFYVIIAIIVSAIDYYLGLKFVAKVNLICVIPTLFIISYSLIKHRKLKISILQAIFVFFFIFINFTVVGVCYNVTYPFLNVWFLLFFFMVKPINFQKKAVYFYIFIIITVYAINTFEFLNFNDSIHEINKSPELFRDVNILFVLMSIVYIETISRKVFDRHIDEILIEKNELAIYKSNQINIQQVKDTFFTTISHEMRTPLNAIKGISDLLVSKKLTQKEIEDYQKIMNYSSDHLLNLVNDVLDFSKINLGEFSLSHGQFDLEDNIHFVFNTNKNIAKDKKLDYTLERKSDLPKFVVGDAQRFNQVLMNLISNAIKFTKKGFVNIVYQGYYDPEMPKCFRLNLTITDSGMGISESNLAFIFDKYFRAKIAHSESGIGLGMFITKQIVDLMDGSITVDSQVGIGTIFKLEIPFEFLETHDEENCIAQIDYDFLSNLNVLIAEDNKVNQIVLSKLLSNNLKNCKITIVDNGKLALAELEKKPYDIVLLDIIMPIMNGLDATKYIRTMANTDIQNVPIIAITANVWENNFKECYDVGVNDVITKPFEIDDVLGKISYLMKQKVFVKDEF</sequence>
<dbReference type="GO" id="GO:0000155">
    <property type="term" value="F:phosphorelay sensor kinase activity"/>
    <property type="evidence" value="ECO:0007669"/>
    <property type="project" value="InterPro"/>
</dbReference>
<name>A0A543G027_9FLAO</name>
<keyword evidence="4" id="KW-0808">Transferase</keyword>
<feature type="transmembrane region" description="Helical" evidence="8">
    <location>
        <begin position="20"/>
        <end position="43"/>
    </location>
</feature>
<proteinExistence type="predicted"/>
<evidence type="ECO:0000256" key="3">
    <source>
        <dbReference type="ARBA" id="ARBA00022553"/>
    </source>
</evidence>
<evidence type="ECO:0000256" key="2">
    <source>
        <dbReference type="ARBA" id="ARBA00012438"/>
    </source>
</evidence>
<feature type="transmembrane region" description="Helical" evidence="8">
    <location>
        <begin position="165"/>
        <end position="184"/>
    </location>
</feature>
<evidence type="ECO:0000256" key="5">
    <source>
        <dbReference type="ARBA" id="ARBA00022777"/>
    </source>
</evidence>
<dbReference type="InterPro" id="IPR004358">
    <property type="entry name" value="Sig_transdc_His_kin-like_C"/>
</dbReference>
<accession>A0A543G027</accession>
<evidence type="ECO:0000256" key="1">
    <source>
        <dbReference type="ARBA" id="ARBA00000085"/>
    </source>
</evidence>
<dbReference type="InterPro" id="IPR011006">
    <property type="entry name" value="CheY-like_superfamily"/>
</dbReference>
<dbReference type="EMBL" id="VFPJ01000001">
    <property type="protein sequence ID" value="TQM39405.1"/>
    <property type="molecule type" value="Genomic_DNA"/>
</dbReference>
<feature type="domain" description="Histidine kinase" evidence="9">
    <location>
        <begin position="218"/>
        <end position="440"/>
    </location>
</feature>
<dbReference type="EC" id="2.7.13.3" evidence="2"/>
<dbReference type="CDD" id="cd17546">
    <property type="entry name" value="REC_hyHK_CKI1_RcsC-like"/>
    <property type="match status" value="1"/>
</dbReference>
<keyword evidence="8" id="KW-0472">Membrane</keyword>
<dbReference type="Gene3D" id="3.40.50.2300">
    <property type="match status" value="1"/>
</dbReference>
<evidence type="ECO:0000256" key="7">
    <source>
        <dbReference type="PROSITE-ProRule" id="PRU00169"/>
    </source>
</evidence>
<dbReference type="PANTHER" id="PTHR45339:SF1">
    <property type="entry name" value="HYBRID SIGNAL TRANSDUCTION HISTIDINE KINASE J"/>
    <property type="match status" value="1"/>
</dbReference>
<keyword evidence="8" id="KW-0812">Transmembrane</keyword>
<dbReference type="InterPro" id="IPR001789">
    <property type="entry name" value="Sig_transdc_resp-reg_receiver"/>
</dbReference>
<evidence type="ECO:0000313" key="12">
    <source>
        <dbReference type="Proteomes" id="UP000320773"/>
    </source>
</evidence>
<dbReference type="SUPFAM" id="SSF52172">
    <property type="entry name" value="CheY-like"/>
    <property type="match status" value="1"/>
</dbReference>
<dbReference type="PRINTS" id="PR00344">
    <property type="entry name" value="BCTRLSENSOR"/>
</dbReference>
<keyword evidence="5 11" id="KW-0418">Kinase</keyword>
<dbReference type="Gene3D" id="1.10.287.130">
    <property type="match status" value="1"/>
</dbReference>
<feature type="modified residue" description="4-aspartylphosphate" evidence="7">
    <location>
        <position position="513"/>
    </location>
</feature>
<keyword evidence="6" id="KW-0902">Two-component regulatory system</keyword>
<dbReference type="InterPro" id="IPR036890">
    <property type="entry name" value="HATPase_C_sf"/>
</dbReference>
<evidence type="ECO:0000256" key="4">
    <source>
        <dbReference type="ARBA" id="ARBA00022679"/>
    </source>
</evidence>
<comment type="catalytic activity">
    <reaction evidence="1">
        <text>ATP + protein L-histidine = ADP + protein N-phospho-L-histidine.</text>
        <dbReference type="EC" id="2.7.13.3"/>
    </reaction>
</comment>
<dbReference type="Pfam" id="PF00512">
    <property type="entry name" value="HisKA"/>
    <property type="match status" value="1"/>
</dbReference>
<dbReference type="Proteomes" id="UP000320773">
    <property type="component" value="Unassembled WGS sequence"/>
</dbReference>
<dbReference type="PROSITE" id="PS50109">
    <property type="entry name" value="HIS_KIN"/>
    <property type="match status" value="1"/>
</dbReference>
<dbReference type="AlphaFoldDB" id="A0A543G027"/>
<dbReference type="InterPro" id="IPR003661">
    <property type="entry name" value="HisK_dim/P_dom"/>
</dbReference>
<feature type="domain" description="Response regulatory" evidence="10">
    <location>
        <begin position="462"/>
        <end position="582"/>
    </location>
</feature>
<dbReference type="Pfam" id="PF00072">
    <property type="entry name" value="Response_reg"/>
    <property type="match status" value="1"/>
</dbReference>
<reference evidence="11 12" key="1">
    <citation type="submission" date="2019-06" db="EMBL/GenBank/DDBJ databases">
        <title>Genomic Encyclopedia of Archaeal and Bacterial Type Strains, Phase II (KMG-II): from individual species to whole genera.</title>
        <authorList>
            <person name="Goeker M."/>
        </authorList>
    </citation>
    <scope>NUCLEOTIDE SEQUENCE [LARGE SCALE GENOMIC DNA]</scope>
    <source>
        <strain evidence="11 12">DSM 24789</strain>
    </source>
</reference>
<dbReference type="RefSeq" id="WP_089081068.1">
    <property type="nucleotide sequence ID" value="NZ_VFPJ01000001.1"/>
</dbReference>
<keyword evidence="3 7" id="KW-0597">Phosphoprotein</keyword>
<dbReference type="FunFam" id="1.10.287.130:FF:000001">
    <property type="entry name" value="Two-component sensor histidine kinase"/>
    <property type="match status" value="1"/>
</dbReference>
<evidence type="ECO:0000313" key="11">
    <source>
        <dbReference type="EMBL" id="TQM39405.1"/>
    </source>
</evidence>
<dbReference type="InterPro" id="IPR005467">
    <property type="entry name" value="His_kinase_dom"/>
</dbReference>
<evidence type="ECO:0000256" key="8">
    <source>
        <dbReference type="SAM" id="Phobius"/>
    </source>
</evidence>
<comment type="caution">
    <text evidence="11">The sequence shown here is derived from an EMBL/GenBank/DDBJ whole genome shotgun (WGS) entry which is preliminary data.</text>
</comment>
<feature type="transmembrane region" description="Helical" evidence="8">
    <location>
        <begin position="126"/>
        <end position="145"/>
    </location>
</feature>
<dbReference type="PROSITE" id="PS50110">
    <property type="entry name" value="RESPONSE_REGULATORY"/>
    <property type="match status" value="1"/>
</dbReference>
<dbReference type="SMART" id="SM00448">
    <property type="entry name" value="REC"/>
    <property type="match status" value="1"/>
</dbReference>
<dbReference type="SMART" id="SM00388">
    <property type="entry name" value="HisKA"/>
    <property type="match status" value="1"/>
</dbReference>
<evidence type="ECO:0000259" key="9">
    <source>
        <dbReference type="PROSITE" id="PS50109"/>
    </source>
</evidence>
<dbReference type="Gene3D" id="3.30.565.10">
    <property type="entry name" value="Histidine kinase-like ATPase, C-terminal domain"/>
    <property type="match status" value="1"/>
</dbReference>
<organism evidence="11 12">
    <name type="scientific">Flavobacterium branchiophilum</name>
    <dbReference type="NCBI Taxonomy" id="55197"/>
    <lineage>
        <taxon>Bacteria</taxon>
        <taxon>Pseudomonadati</taxon>
        <taxon>Bacteroidota</taxon>
        <taxon>Flavobacteriia</taxon>
        <taxon>Flavobacteriales</taxon>
        <taxon>Flavobacteriaceae</taxon>
        <taxon>Flavobacterium</taxon>
    </lineage>
</organism>
<feature type="transmembrane region" description="Helical" evidence="8">
    <location>
        <begin position="75"/>
        <end position="94"/>
    </location>
</feature>
<evidence type="ECO:0000256" key="6">
    <source>
        <dbReference type="ARBA" id="ARBA00023012"/>
    </source>
</evidence>
<protein>
    <recommendedName>
        <fullName evidence="2">histidine kinase</fullName>
        <ecNumber evidence="2">2.7.13.3</ecNumber>
    </recommendedName>
</protein>
<dbReference type="SUPFAM" id="SSF55874">
    <property type="entry name" value="ATPase domain of HSP90 chaperone/DNA topoisomerase II/histidine kinase"/>
    <property type="match status" value="1"/>
</dbReference>
<dbReference type="Pfam" id="PF02518">
    <property type="entry name" value="HATPase_c"/>
    <property type="match status" value="1"/>
</dbReference>
<dbReference type="PANTHER" id="PTHR45339">
    <property type="entry name" value="HYBRID SIGNAL TRANSDUCTION HISTIDINE KINASE J"/>
    <property type="match status" value="1"/>
</dbReference>
<dbReference type="InterPro" id="IPR003594">
    <property type="entry name" value="HATPase_dom"/>
</dbReference>
<feature type="transmembrane region" description="Helical" evidence="8">
    <location>
        <begin position="49"/>
        <end position="68"/>
    </location>
</feature>
<dbReference type="CDD" id="cd00082">
    <property type="entry name" value="HisKA"/>
    <property type="match status" value="1"/>
</dbReference>
<keyword evidence="8" id="KW-1133">Transmembrane helix</keyword>
<dbReference type="InterPro" id="IPR036097">
    <property type="entry name" value="HisK_dim/P_sf"/>
</dbReference>
<dbReference type="SUPFAM" id="SSF47384">
    <property type="entry name" value="Homodimeric domain of signal transducing histidine kinase"/>
    <property type="match status" value="1"/>
</dbReference>